<reference evidence="1" key="2">
    <citation type="submission" date="2021-04" db="EMBL/GenBank/DDBJ databases">
        <authorList>
            <person name="Gilroy R."/>
        </authorList>
    </citation>
    <scope>NUCLEOTIDE SEQUENCE</scope>
    <source>
        <strain evidence="1">ChiSjej5B23-15282</strain>
    </source>
</reference>
<evidence type="ECO:0000313" key="1">
    <source>
        <dbReference type="EMBL" id="HIX47528.1"/>
    </source>
</evidence>
<dbReference type="AlphaFoldDB" id="A0A9D2ARS7"/>
<accession>A0A9D2ARS7</accession>
<name>A0A9D2ARS7_9FIRM</name>
<organism evidence="1 2">
    <name type="scientific">Candidatus Mediterraneibacter caccavium</name>
    <dbReference type="NCBI Taxonomy" id="2838661"/>
    <lineage>
        <taxon>Bacteria</taxon>
        <taxon>Bacillati</taxon>
        <taxon>Bacillota</taxon>
        <taxon>Clostridia</taxon>
        <taxon>Lachnospirales</taxon>
        <taxon>Lachnospiraceae</taxon>
        <taxon>Mediterraneibacter</taxon>
    </lineage>
</organism>
<dbReference type="EMBL" id="DXFA01000012">
    <property type="protein sequence ID" value="HIX47528.1"/>
    <property type="molecule type" value="Genomic_DNA"/>
</dbReference>
<evidence type="ECO:0000313" key="2">
    <source>
        <dbReference type="Proteomes" id="UP000824243"/>
    </source>
</evidence>
<sequence length="164" mass="18273">MIKVVFFDVPVLLVEKERMYINFVNKEVEKAQREISSDVPDTGEYGGGEIYQAIAYVEKEKEGELKSILPDCRITRWNDRAVDIISRGGGKVVGIKQYLEENDILPQETMAFGDGENDIEMLEAAGIGIAMGNADDIVKKSADYVTDSVDNDGIGKALRYFQII</sequence>
<comment type="caution">
    <text evidence="1">The sequence shown here is derived from an EMBL/GenBank/DDBJ whole genome shotgun (WGS) entry which is preliminary data.</text>
</comment>
<keyword evidence="1" id="KW-0378">Hydrolase</keyword>
<gene>
    <name evidence="1" type="ORF">H9981_00655</name>
</gene>
<dbReference type="GO" id="GO:0000287">
    <property type="term" value="F:magnesium ion binding"/>
    <property type="evidence" value="ECO:0007669"/>
    <property type="project" value="TreeGrafter"/>
</dbReference>
<dbReference type="InterPro" id="IPR023214">
    <property type="entry name" value="HAD_sf"/>
</dbReference>
<proteinExistence type="predicted"/>
<reference evidence="1" key="1">
    <citation type="journal article" date="2021" name="PeerJ">
        <title>Extensive microbial diversity within the chicken gut microbiome revealed by metagenomics and culture.</title>
        <authorList>
            <person name="Gilroy R."/>
            <person name="Ravi A."/>
            <person name="Getino M."/>
            <person name="Pursley I."/>
            <person name="Horton D.L."/>
            <person name="Alikhan N.F."/>
            <person name="Baker D."/>
            <person name="Gharbi K."/>
            <person name="Hall N."/>
            <person name="Watson M."/>
            <person name="Adriaenssens E.M."/>
            <person name="Foster-Nyarko E."/>
            <person name="Jarju S."/>
            <person name="Secka A."/>
            <person name="Antonio M."/>
            <person name="Oren A."/>
            <person name="Chaudhuri R.R."/>
            <person name="La Ragione R."/>
            <person name="Hildebrand F."/>
            <person name="Pallen M.J."/>
        </authorList>
    </citation>
    <scope>NUCLEOTIDE SEQUENCE</scope>
    <source>
        <strain evidence="1">ChiSjej5B23-15282</strain>
    </source>
</reference>
<dbReference type="Pfam" id="PF08282">
    <property type="entry name" value="Hydrolase_3"/>
    <property type="match status" value="1"/>
</dbReference>
<dbReference type="PANTHER" id="PTHR10000:SF25">
    <property type="entry name" value="PHOSPHATASE YKRA-RELATED"/>
    <property type="match status" value="1"/>
</dbReference>
<dbReference type="GO" id="GO:0016791">
    <property type="term" value="F:phosphatase activity"/>
    <property type="evidence" value="ECO:0007669"/>
    <property type="project" value="TreeGrafter"/>
</dbReference>
<dbReference type="PROSITE" id="PS01229">
    <property type="entry name" value="COF_2"/>
    <property type="match status" value="1"/>
</dbReference>
<dbReference type="InterPro" id="IPR036412">
    <property type="entry name" value="HAD-like_sf"/>
</dbReference>
<dbReference type="Gene3D" id="3.40.50.1000">
    <property type="entry name" value="HAD superfamily/HAD-like"/>
    <property type="match status" value="1"/>
</dbReference>
<dbReference type="SUPFAM" id="SSF56784">
    <property type="entry name" value="HAD-like"/>
    <property type="match status" value="1"/>
</dbReference>
<dbReference type="Gene3D" id="3.30.1240.10">
    <property type="match status" value="1"/>
</dbReference>
<dbReference type="GO" id="GO:0005829">
    <property type="term" value="C:cytosol"/>
    <property type="evidence" value="ECO:0007669"/>
    <property type="project" value="TreeGrafter"/>
</dbReference>
<protein>
    <submittedName>
        <fullName evidence="1">HAD hydrolase family protein</fullName>
    </submittedName>
</protein>
<dbReference type="Proteomes" id="UP000824243">
    <property type="component" value="Unassembled WGS sequence"/>
</dbReference>
<dbReference type="PANTHER" id="PTHR10000">
    <property type="entry name" value="PHOSPHOSERINE PHOSPHATASE"/>
    <property type="match status" value="1"/>
</dbReference>